<organism evidence="9 10">
    <name type="scientific">Oedothorax gibbosus</name>
    <dbReference type="NCBI Taxonomy" id="931172"/>
    <lineage>
        <taxon>Eukaryota</taxon>
        <taxon>Metazoa</taxon>
        <taxon>Ecdysozoa</taxon>
        <taxon>Arthropoda</taxon>
        <taxon>Chelicerata</taxon>
        <taxon>Arachnida</taxon>
        <taxon>Araneae</taxon>
        <taxon>Araneomorphae</taxon>
        <taxon>Entelegynae</taxon>
        <taxon>Araneoidea</taxon>
        <taxon>Linyphiidae</taxon>
        <taxon>Erigoninae</taxon>
        <taxon>Oedothorax</taxon>
    </lineage>
</organism>
<evidence type="ECO:0000313" key="10">
    <source>
        <dbReference type="Proteomes" id="UP000827092"/>
    </source>
</evidence>
<evidence type="ECO:0000256" key="5">
    <source>
        <dbReference type="ARBA" id="ARBA00022833"/>
    </source>
</evidence>
<dbReference type="FunFam" id="3.30.160.60:FF:000100">
    <property type="entry name" value="Zinc finger 45-like"/>
    <property type="match status" value="1"/>
</dbReference>
<dbReference type="PROSITE" id="PS50157">
    <property type="entry name" value="ZINC_FINGER_C2H2_2"/>
    <property type="match status" value="2"/>
</dbReference>
<dbReference type="GO" id="GO:0005634">
    <property type="term" value="C:nucleus"/>
    <property type="evidence" value="ECO:0007669"/>
    <property type="project" value="UniProtKB-SubCell"/>
</dbReference>
<name>A0AAV6UZ63_9ARAC</name>
<keyword evidence="2" id="KW-0479">Metal-binding</keyword>
<keyword evidence="3" id="KW-0677">Repeat</keyword>
<dbReference type="Pfam" id="PF00096">
    <property type="entry name" value="zf-C2H2"/>
    <property type="match status" value="2"/>
</dbReference>
<evidence type="ECO:0000256" key="3">
    <source>
        <dbReference type="ARBA" id="ARBA00022737"/>
    </source>
</evidence>
<keyword evidence="5" id="KW-0862">Zinc</keyword>
<evidence type="ECO:0000256" key="2">
    <source>
        <dbReference type="ARBA" id="ARBA00022723"/>
    </source>
</evidence>
<dbReference type="SMART" id="SM00355">
    <property type="entry name" value="ZnF_C2H2"/>
    <property type="match status" value="3"/>
</dbReference>
<dbReference type="GO" id="GO:0000981">
    <property type="term" value="F:DNA-binding transcription factor activity, RNA polymerase II-specific"/>
    <property type="evidence" value="ECO:0007669"/>
    <property type="project" value="TreeGrafter"/>
</dbReference>
<keyword evidence="6" id="KW-0539">Nucleus</keyword>
<evidence type="ECO:0000259" key="8">
    <source>
        <dbReference type="PROSITE" id="PS50157"/>
    </source>
</evidence>
<dbReference type="PROSITE" id="PS00028">
    <property type="entry name" value="ZINC_FINGER_C2H2_1"/>
    <property type="match status" value="2"/>
</dbReference>
<dbReference type="Proteomes" id="UP000827092">
    <property type="component" value="Unassembled WGS sequence"/>
</dbReference>
<dbReference type="AlphaFoldDB" id="A0AAV6UZ63"/>
<dbReference type="EMBL" id="JAFNEN010000236">
    <property type="protein sequence ID" value="KAG8188566.1"/>
    <property type="molecule type" value="Genomic_DNA"/>
</dbReference>
<proteinExistence type="predicted"/>
<dbReference type="SUPFAM" id="SSF57667">
    <property type="entry name" value="beta-beta-alpha zinc fingers"/>
    <property type="match status" value="1"/>
</dbReference>
<evidence type="ECO:0000256" key="4">
    <source>
        <dbReference type="ARBA" id="ARBA00022771"/>
    </source>
</evidence>
<accession>A0AAV6UZ63</accession>
<evidence type="ECO:0000256" key="7">
    <source>
        <dbReference type="PROSITE-ProRule" id="PRU00042"/>
    </source>
</evidence>
<comment type="subcellular location">
    <subcellularLocation>
        <location evidence="1">Nucleus</location>
    </subcellularLocation>
</comment>
<dbReference type="PANTHER" id="PTHR23226:SF416">
    <property type="entry name" value="FI01424P"/>
    <property type="match status" value="1"/>
</dbReference>
<protein>
    <recommendedName>
        <fullName evidence="8">C2H2-type domain-containing protein</fullName>
    </recommendedName>
</protein>
<comment type="caution">
    <text evidence="9">The sequence shown here is derived from an EMBL/GenBank/DDBJ whole genome shotgun (WGS) entry which is preliminary data.</text>
</comment>
<sequence>MEDSFETVPTEPILNLNCRFCKFIASNTEVLFKHETSHYKEPPVEFRSSVHSCHKCSKVFYNRSHLQSHLYTHDSAKHFACNICHKSFRHSSSLARHRRSHKLQNKSLHISDTYSVANVAIKCEVLSDDSYLSSNDLCKTRSVTYGMPRLFERHFPSLIPPTNKKEHPTKICTVCNTQRDSQGKRKRRESRYMCKICNWSEKDFNDIERPSVP</sequence>
<dbReference type="InterPro" id="IPR036236">
    <property type="entry name" value="Znf_C2H2_sf"/>
</dbReference>
<feature type="domain" description="C2H2-type" evidence="8">
    <location>
        <begin position="79"/>
        <end position="106"/>
    </location>
</feature>
<dbReference type="InterPro" id="IPR013087">
    <property type="entry name" value="Znf_C2H2_type"/>
</dbReference>
<reference evidence="9 10" key="1">
    <citation type="journal article" date="2022" name="Nat. Ecol. Evol.">
        <title>A masculinizing supergene underlies an exaggerated male reproductive morph in a spider.</title>
        <authorList>
            <person name="Hendrickx F."/>
            <person name="De Corte Z."/>
            <person name="Sonet G."/>
            <person name="Van Belleghem S.M."/>
            <person name="Kostlbacher S."/>
            <person name="Vangestel C."/>
        </authorList>
    </citation>
    <scope>NUCLEOTIDE SEQUENCE [LARGE SCALE GENOMIC DNA]</scope>
    <source>
        <strain evidence="9">W744_W776</strain>
    </source>
</reference>
<dbReference type="PANTHER" id="PTHR23226">
    <property type="entry name" value="ZINC FINGER AND SCAN DOMAIN-CONTAINING"/>
    <property type="match status" value="1"/>
</dbReference>
<evidence type="ECO:0000313" key="9">
    <source>
        <dbReference type="EMBL" id="KAG8188566.1"/>
    </source>
</evidence>
<evidence type="ECO:0000256" key="1">
    <source>
        <dbReference type="ARBA" id="ARBA00004123"/>
    </source>
</evidence>
<dbReference type="GO" id="GO:0008270">
    <property type="term" value="F:zinc ion binding"/>
    <property type="evidence" value="ECO:0007669"/>
    <property type="project" value="UniProtKB-KW"/>
</dbReference>
<gene>
    <name evidence="9" type="ORF">JTE90_007173</name>
</gene>
<dbReference type="GO" id="GO:0000978">
    <property type="term" value="F:RNA polymerase II cis-regulatory region sequence-specific DNA binding"/>
    <property type="evidence" value="ECO:0007669"/>
    <property type="project" value="TreeGrafter"/>
</dbReference>
<feature type="domain" description="C2H2-type" evidence="8">
    <location>
        <begin position="51"/>
        <end position="78"/>
    </location>
</feature>
<keyword evidence="4 7" id="KW-0863">Zinc-finger</keyword>
<keyword evidence="10" id="KW-1185">Reference proteome</keyword>
<dbReference type="Gene3D" id="3.30.160.60">
    <property type="entry name" value="Classic Zinc Finger"/>
    <property type="match status" value="2"/>
</dbReference>
<evidence type="ECO:0000256" key="6">
    <source>
        <dbReference type="ARBA" id="ARBA00023242"/>
    </source>
</evidence>